<dbReference type="EMBL" id="BSNG01000001">
    <property type="protein sequence ID" value="GLQ08638.1"/>
    <property type="molecule type" value="Genomic_DNA"/>
</dbReference>
<feature type="compositionally biased region" description="Low complexity" evidence="1">
    <location>
        <begin position="1"/>
        <end position="21"/>
    </location>
</feature>
<reference evidence="2" key="2">
    <citation type="submission" date="2023-01" db="EMBL/GenBank/DDBJ databases">
        <title>Draft genome sequence of Devosia yakushimensis strain NBRC 103855.</title>
        <authorList>
            <person name="Sun Q."/>
            <person name="Mori K."/>
        </authorList>
    </citation>
    <scope>NUCLEOTIDE SEQUENCE</scope>
    <source>
        <strain evidence="2">NBRC 103855</strain>
    </source>
</reference>
<gene>
    <name evidence="2" type="ORF">GCM10007913_05700</name>
</gene>
<name>A0ABQ5UAI0_9HYPH</name>
<protein>
    <submittedName>
        <fullName evidence="2">Uncharacterized protein</fullName>
    </submittedName>
</protein>
<evidence type="ECO:0000313" key="2">
    <source>
        <dbReference type="EMBL" id="GLQ08638.1"/>
    </source>
</evidence>
<comment type="caution">
    <text evidence="2">The sequence shown here is derived from an EMBL/GenBank/DDBJ whole genome shotgun (WGS) entry which is preliminary data.</text>
</comment>
<proteinExistence type="predicted"/>
<dbReference type="Proteomes" id="UP001161406">
    <property type="component" value="Unassembled WGS sequence"/>
</dbReference>
<accession>A0ABQ5UAI0</accession>
<keyword evidence="3" id="KW-1185">Reference proteome</keyword>
<reference evidence="2" key="1">
    <citation type="journal article" date="2014" name="Int. J. Syst. Evol. Microbiol.">
        <title>Complete genome of a new Firmicutes species belonging to the dominant human colonic microbiota ('Ruminococcus bicirculans') reveals two chromosomes and a selective capacity to utilize plant glucans.</title>
        <authorList>
            <consortium name="NISC Comparative Sequencing Program"/>
            <person name="Wegmann U."/>
            <person name="Louis P."/>
            <person name="Goesmann A."/>
            <person name="Henrissat B."/>
            <person name="Duncan S.H."/>
            <person name="Flint H.J."/>
        </authorList>
    </citation>
    <scope>NUCLEOTIDE SEQUENCE</scope>
    <source>
        <strain evidence="2">NBRC 103855</strain>
    </source>
</reference>
<evidence type="ECO:0000313" key="3">
    <source>
        <dbReference type="Proteomes" id="UP001161406"/>
    </source>
</evidence>
<feature type="region of interest" description="Disordered" evidence="1">
    <location>
        <begin position="1"/>
        <end position="41"/>
    </location>
</feature>
<organism evidence="2 3">
    <name type="scientific">Devosia yakushimensis</name>
    <dbReference type="NCBI Taxonomy" id="470028"/>
    <lineage>
        <taxon>Bacteria</taxon>
        <taxon>Pseudomonadati</taxon>
        <taxon>Pseudomonadota</taxon>
        <taxon>Alphaproteobacteria</taxon>
        <taxon>Hyphomicrobiales</taxon>
        <taxon>Devosiaceae</taxon>
        <taxon>Devosia</taxon>
    </lineage>
</organism>
<evidence type="ECO:0000256" key="1">
    <source>
        <dbReference type="SAM" id="MobiDB-lite"/>
    </source>
</evidence>
<sequence>MICASAGTANAASANMASTSGRTKRQTPAGASARIAPNPIMPPHALTQSLPFLTVQAPSRATKHPIFWS</sequence>